<feature type="signal peptide" evidence="1">
    <location>
        <begin position="1"/>
        <end position="25"/>
    </location>
</feature>
<comment type="caution">
    <text evidence="2">The sequence shown here is derived from an EMBL/GenBank/DDBJ whole genome shotgun (WGS) entry which is preliminary data.</text>
</comment>
<gene>
    <name evidence="2" type="ORF">BCF53_12137</name>
</gene>
<evidence type="ECO:0000313" key="3">
    <source>
        <dbReference type="Proteomes" id="UP000295793"/>
    </source>
</evidence>
<organism evidence="2 3">
    <name type="scientific">Reinekea marinisedimentorum</name>
    <dbReference type="NCBI Taxonomy" id="230495"/>
    <lineage>
        <taxon>Bacteria</taxon>
        <taxon>Pseudomonadati</taxon>
        <taxon>Pseudomonadota</taxon>
        <taxon>Gammaproteobacteria</taxon>
        <taxon>Oceanospirillales</taxon>
        <taxon>Saccharospirillaceae</taxon>
        <taxon>Reinekea</taxon>
    </lineage>
</organism>
<dbReference type="EMBL" id="SLZR01000021">
    <property type="protein sequence ID" value="TCS37119.1"/>
    <property type="molecule type" value="Genomic_DNA"/>
</dbReference>
<reference evidence="2 3" key="1">
    <citation type="submission" date="2019-03" db="EMBL/GenBank/DDBJ databases">
        <title>Genomic Encyclopedia of Archaeal and Bacterial Type Strains, Phase II (KMG-II): from individual species to whole genera.</title>
        <authorList>
            <person name="Goeker M."/>
        </authorList>
    </citation>
    <scope>NUCLEOTIDE SEQUENCE [LARGE SCALE GENOMIC DNA]</scope>
    <source>
        <strain evidence="2 3">DSM 15388</strain>
    </source>
</reference>
<keyword evidence="1" id="KW-0732">Signal</keyword>
<dbReference type="Pfam" id="PF13689">
    <property type="entry name" value="DUF4154"/>
    <property type="match status" value="1"/>
</dbReference>
<protein>
    <submittedName>
        <fullName evidence="2">Uncharacterized protein DUF4154</fullName>
    </submittedName>
</protein>
<name>A0A4R3I005_9GAMM</name>
<dbReference type="InterPro" id="IPR025293">
    <property type="entry name" value="YfiR/HmsC-like"/>
</dbReference>
<dbReference type="RefSeq" id="WP_165901966.1">
    <property type="nucleotide sequence ID" value="NZ_SLZR01000021.1"/>
</dbReference>
<dbReference type="Proteomes" id="UP000295793">
    <property type="component" value="Unassembled WGS sequence"/>
</dbReference>
<accession>A0A4R3I005</accession>
<dbReference type="AlphaFoldDB" id="A0A4R3I005"/>
<sequence>MKRFAITVKAVTLILLVFMSAQLVAQDQLRDYELKAVLIYKLAKFVTWPEDSGTTFNICVYGQNPFGEALDKLTGELVNNQPITIRYRSRITTDLNDCNVLFIATSANGHLNRILLATSYSPVLTISDIQNFASFGGMIELTNANQQIGFRINVKAAKAVELNIASPLLELATIVGGR</sequence>
<evidence type="ECO:0000313" key="2">
    <source>
        <dbReference type="EMBL" id="TCS37119.1"/>
    </source>
</evidence>
<evidence type="ECO:0000256" key="1">
    <source>
        <dbReference type="SAM" id="SignalP"/>
    </source>
</evidence>
<keyword evidence="3" id="KW-1185">Reference proteome</keyword>
<feature type="chain" id="PRO_5021005139" evidence="1">
    <location>
        <begin position="26"/>
        <end position="178"/>
    </location>
</feature>
<proteinExistence type="predicted"/>